<feature type="transmembrane region" description="Helical" evidence="1">
    <location>
        <begin position="6"/>
        <end position="28"/>
    </location>
</feature>
<keyword evidence="3" id="KW-1185">Reference proteome</keyword>
<sequence>MTPILIIVLVGLMAMVLYSLIKGIVAFLKTTKIDLETGEGETVTEMQLLQNKAMFARIKYQALAIVVVAILLAMGGGRG</sequence>
<protein>
    <recommendedName>
        <fullName evidence="4">HIG1 domain-containing protein</fullName>
    </recommendedName>
</protein>
<dbReference type="Proteomes" id="UP001206067">
    <property type="component" value="Unassembled WGS sequence"/>
</dbReference>
<dbReference type="EMBL" id="JANKHH010000005">
    <property type="protein sequence ID" value="MCR2834226.1"/>
    <property type="molecule type" value="Genomic_DNA"/>
</dbReference>
<dbReference type="RefSeq" id="WP_257596031.1">
    <property type="nucleotide sequence ID" value="NZ_JANKHH010000005.1"/>
</dbReference>
<proteinExistence type="predicted"/>
<gene>
    <name evidence="2" type="ORF">NSO95_09745</name>
</gene>
<keyword evidence="1" id="KW-0812">Transmembrane</keyword>
<accession>A0ABT1XTI2</accession>
<reference evidence="2 3" key="1">
    <citation type="submission" date="2022-08" db="EMBL/GenBank/DDBJ databases">
        <title>Polyphasic taxonomy analysis of Qipengyuania sp.RS5-5.</title>
        <authorList>
            <person name="Xamxidin M."/>
            <person name="Wu M."/>
        </authorList>
    </citation>
    <scope>NUCLEOTIDE SEQUENCE [LARGE SCALE GENOMIC DNA]</scope>
    <source>
        <strain evidence="2 3">RS5-5</strain>
    </source>
</reference>
<keyword evidence="1" id="KW-1133">Transmembrane helix</keyword>
<evidence type="ECO:0000256" key="1">
    <source>
        <dbReference type="SAM" id="Phobius"/>
    </source>
</evidence>
<keyword evidence="1" id="KW-0472">Membrane</keyword>
<comment type="caution">
    <text evidence="2">The sequence shown here is derived from an EMBL/GenBank/DDBJ whole genome shotgun (WGS) entry which is preliminary data.</text>
</comment>
<feature type="transmembrane region" description="Helical" evidence="1">
    <location>
        <begin position="60"/>
        <end position="77"/>
    </location>
</feature>
<organism evidence="2 3">
    <name type="scientific">Parerythrobacter lacustris</name>
    <dbReference type="NCBI Taxonomy" id="2969984"/>
    <lineage>
        <taxon>Bacteria</taxon>
        <taxon>Pseudomonadati</taxon>
        <taxon>Pseudomonadota</taxon>
        <taxon>Alphaproteobacteria</taxon>
        <taxon>Sphingomonadales</taxon>
        <taxon>Erythrobacteraceae</taxon>
        <taxon>Parerythrobacter</taxon>
    </lineage>
</organism>
<evidence type="ECO:0008006" key="4">
    <source>
        <dbReference type="Google" id="ProtNLM"/>
    </source>
</evidence>
<evidence type="ECO:0000313" key="2">
    <source>
        <dbReference type="EMBL" id="MCR2834226.1"/>
    </source>
</evidence>
<evidence type="ECO:0000313" key="3">
    <source>
        <dbReference type="Proteomes" id="UP001206067"/>
    </source>
</evidence>
<name>A0ABT1XTI2_9SPHN</name>